<dbReference type="InterPro" id="IPR024079">
    <property type="entry name" value="MetalloPept_cat_dom_sf"/>
</dbReference>
<dbReference type="PRINTS" id="PR00480">
    <property type="entry name" value="ASTACIN"/>
</dbReference>
<keyword evidence="1 2" id="KW-0479">Metal-binding</keyword>
<proteinExistence type="predicted"/>
<feature type="binding site" evidence="1">
    <location>
        <position position="146"/>
    </location>
    <ligand>
        <name>Zn(2+)</name>
        <dbReference type="ChEBI" id="CHEBI:29105"/>
        <note>catalytic</note>
    </ligand>
</feature>
<dbReference type="CDD" id="cd04280">
    <property type="entry name" value="ZnMc_astacin_like"/>
    <property type="match status" value="1"/>
</dbReference>
<dbReference type="Gene3D" id="3.40.390.10">
    <property type="entry name" value="Collagenase (Catalytic Domain)"/>
    <property type="match status" value="1"/>
</dbReference>
<dbReference type="InterPro" id="IPR034035">
    <property type="entry name" value="Astacin-like_dom"/>
</dbReference>
<dbReference type="InterPro" id="IPR001506">
    <property type="entry name" value="Peptidase_M12A"/>
</dbReference>
<feature type="active site" evidence="1">
    <location>
        <position position="143"/>
    </location>
</feature>
<dbReference type="SMART" id="SM00235">
    <property type="entry name" value="ZnMc"/>
    <property type="match status" value="1"/>
</dbReference>
<dbReference type="OrthoDB" id="291007at2759"/>
<feature type="binding site" evidence="1">
    <location>
        <position position="142"/>
    </location>
    <ligand>
        <name>Zn(2+)</name>
        <dbReference type="ChEBI" id="CHEBI:29105"/>
        <note>catalytic</note>
    </ligand>
</feature>
<keyword evidence="1 2" id="KW-0862">Zinc</keyword>
<dbReference type="GO" id="GO:0006508">
    <property type="term" value="P:proteolysis"/>
    <property type="evidence" value="ECO:0007669"/>
    <property type="project" value="UniProtKB-KW"/>
</dbReference>
<dbReference type="PROSITE" id="PS51864">
    <property type="entry name" value="ASTACIN"/>
    <property type="match status" value="1"/>
</dbReference>
<dbReference type="GO" id="GO:0004222">
    <property type="term" value="F:metalloendopeptidase activity"/>
    <property type="evidence" value="ECO:0007669"/>
    <property type="project" value="UniProtKB-UniRule"/>
</dbReference>
<keyword evidence="1 2" id="KW-0482">Metalloprotease</keyword>
<dbReference type="AlphaFoldDB" id="A0A9Q0N4X6"/>
<name>A0A9Q0N4X6_9DIPT</name>
<keyword evidence="1 2" id="KW-0645">Protease</keyword>
<keyword evidence="1 2" id="KW-0378">Hydrolase</keyword>
<dbReference type="PANTHER" id="PTHR10127">
    <property type="entry name" value="DISCOIDIN, CUB, EGF, LAMININ , AND ZINC METALLOPROTEASE DOMAIN CONTAINING"/>
    <property type="match status" value="1"/>
</dbReference>
<dbReference type="Proteomes" id="UP001151699">
    <property type="component" value="Chromosome B"/>
</dbReference>
<evidence type="ECO:0000256" key="1">
    <source>
        <dbReference type="PROSITE-ProRule" id="PRU01211"/>
    </source>
</evidence>
<keyword evidence="5" id="KW-1185">Reference proteome</keyword>
<evidence type="ECO:0000259" key="3">
    <source>
        <dbReference type="PROSITE" id="PS51864"/>
    </source>
</evidence>
<organism evidence="4 5">
    <name type="scientific">Pseudolycoriella hygida</name>
    <dbReference type="NCBI Taxonomy" id="35572"/>
    <lineage>
        <taxon>Eukaryota</taxon>
        <taxon>Metazoa</taxon>
        <taxon>Ecdysozoa</taxon>
        <taxon>Arthropoda</taxon>
        <taxon>Hexapoda</taxon>
        <taxon>Insecta</taxon>
        <taxon>Pterygota</taxon>
        <taxon>Neoptera</taxon>
        <taxon>Endopterygota</taxon>
        <taxon>Diptera</taxon>
        <taxon>Nematocera</taxon>
        <taxon>Sciaroidea</taxon>
        <taxon>Sciaridae</taxon>
        <taxon>Pseudolycoriella</taxon>
    </lineage>
</organism>
<dbReference type="EC" id="3.4.24.-" evidence="2"/>
<comment type="caution">
    <text evidence="1">Lacks conserved residue(s) required for the propagation of feature annotation.</text>
</comment>
<evidence type="ECO:0000256" key="2">
    <source>
        <dbReference type="RuleBase" id="RU361183"/>
    </source>
</evidence>
<reference evidence="4" key="1">
    <citation type="submission" date="2022-07" db="EMBL/GenBank/DDBJ databases">
        <authorList>
            <person name="Trinca V."/>
            <person name="Uliana J.V.C."/>
            <person name="Torres T.T."/>
            <person name="Ward R.J."/>
            <person name="Monesi N."/>
        </authorList>
    </citation>
    <scope>NUCLEOTIDE SEQUENCE</scope>
    <source>
        <strain evidence="4">HSMRA1968</strain>
        <tissue evidence="4">Whole embryos</tissue>
    </source>
</reference>
<feature type="signal peptide" evidence="2">
    <location>
        <begin position="1"/>
        <end position="20"/>
    </location>
</feature>
<evidence type="ECO:0000313" key="5">
    <source>
        <dbReference type="Proteomes" id="UP001151699"/>
    </source>
</evidence>
<comment type="caution">
    <text evidence="4">The sequence shown here is derived from an EMBL/GenBank/DDBJ whole genome shotgun (WGS) entry which is preliminary data.</text>
</comment>
<feature type="binding site" evidence="1">
    <location>
        <position position="152"/>
    </location>
    <ligand>
        <name>Zn(2+)</name>
        <dbReference type="ChEBI" id="CHEBI:29105"/>
        <note>catalytic</note>
    </ligand>
</feature>
<comment type="cofactor">
    <cofactor evidence="1 2">
        <name>Zn(2+)</name>
        <dbReference type="ChEBI" id="CHEBI:29105"/>
    </cofactor>
    <text evidence="1 2">Binds 1 zinc ion per subunit.</text>
</comment>
<dbReference type="GO" id="GO:0008270">
    <property type="term" value="F:zinc ion binding"/>
    <property type="evidence" value="ECO:0007669"/>
    <property type="project" value="UniProtKB-UniRule"/>
</dbReference>
<dbReference type="PANTHER" id="PTHR10127:SF850">
    <property type="entry name" value="METALLOENDOPEPTIDASE"/>
    <property type="match status" value="1"/>
</dbReference>
<accession>A0A9Q0N4X6</accession>
<sequence length="250" mass="29099">MDFLLIFLACSLCIWAEVHAVPIISETENKTTINWKNDVVEDPKGRNFWTNPAQRWPKGRIPYVLSSEYSAADVKIIMDAMHEWSSKTCVRFTPKTPSDTSYVEITPNDGTSSYCYCHVGRRGGKQLMKMFGECMRPAAMIHEFGHLIGFNHEHQRPDRSDYITVHFGNIDPAFHFAFDQFDRREVDALKMPYDFNSVMQYPFFAFAKKYDKKRPSMTLKDGSIDAIFRETEQLSQIDILKTQLYFNNCR</sequence>
<dbReference type="SUPFAM" id="SSF55486">
    <property type="entry name" value="Metalloproteases ('zincins'), catalytic domain"/>
    <property type="match status" value="1"/>
</dbReference>
<evidence type="ECO:0000313" key="4">
    <source>
        <dbReference type="EMBL" id="KAJ6643550.1"/>
    </source>
</evidence>
<gene>
    <name evidence="4" type="primary">NAS8_2</name>
    <name evidence="4" type="ORF">Bhyg_08512</name>
</gene>
<feature type="domain" description="Peptidase M12A" evidence="3">
    <location>
        <begin position="47"/>
        <end position="250"/>
    </location>
</feature>
<dbReference type="EMBL" id="WJQU01000002">
    <property type="protein sequence ID" value="KAJ6643550.1"/>
    <property type="molecule type" value="Genomic_DNA"/>
</dbReference>
<protein>
    <recommendedName>
        <fullName evidence="2">Metalloendopeptidase</fullName>
        <ecNumber evidence="2">3.4.24.-</ecNumber>
    </recommendedName>
</protein>
<dbReference type="Pfam" id="PF01400">
    <property type="entry name" value="Astacin"/>
    <property type="match status" value="1"/>
</dbReference>
<dbReference type="InterPro" id="IPR006026">
    <property type="entry name" value="Peptidase_Metallo"/>
</dbReference>
<keyword evidence="2" id="KW-0732">Signal</keyword>
<feature type="chain" id="PRO_5040529925" description="Metalloendopeptidase" evidence="2">
    <location>
        <begin position="21"/>
        <end position="250"/>
    </location>
</feature>